<evidence type="ECO:0000313" key="2">
    <source>
        <dbReference type="EMBL" id="BDD87813.1"/>
    </source>
</evidence>
<dbReference type="Gene3D" id="3.40.50.300">
    <property type="entry name" value="P-loop containing nucleotide triphosphate hydrolases"/>
    <property type="match status" value="1"/>
</dbReference>
<feature type="domain" description="SF4 helicase" evidence="1">
    <location>
        <begin position="328"/>
        <end position="594"/>
    </location>
</feature>
<organism evidence="2 3">
    <name type="scientific">Desulfofustis limnaeus</name>
    <dbReference type="NCBI Taxonomy" id="2740163"/>
    <lineage>
        <taxon>Bacteria</taxon>
        <taxon>Pseudomonadati</taxon>
        <taxon>Thermodesulfobacteriota</taxon>
        <taxon>Desulfobulbia</taxon>
        <taxon>Desulfobulbales</taxon>
        <taxon>Desulfocapsaceae</taxon>
        <taxon>Desulfofustis</taxon>
    </lineage>
</organism>
<dbReference type="RefSeq" id="WP_284151225.1">
    <property type="nucleotide sequence ID" value="NZ_AP025516.1"/>
</dbReference>
<dbReference type="InterPro" id="IPR007694">
    <property type="entry name" value="DNA_helicase_DnaB-like_C"/>
</dbReference>
<dbReference type="Pfam" id="PF03796">
    <property type="entry name" value="DnaB_C"/>
    <property type="match status" value="1"/>
</dbReference>
<dbReference type="SUPFAM" id="SSF52540">
    <property type="entry name" value="P-loop containing nucleoside triphosphate hydrolases"/>
    <property type="match status" value="1"/>
</dbReference>
<dbReference type="InterPro" id="IPR027417">
    <property type="entry name" value="P-loop_NTPase"/>
</dbReference>
<name>A0ABM7WA15_9BACT</name>
<sequence>MSDYTQAIAEFYRTNLPGGVLEKSIYQADCPFCPAKGLDGSKRLVVTINRDGFFHGYFRCLNRCVPGGFPLWFAALAKIDPETVPGHDPDRESLLRQTDYPAQSINQEVKAFQDNLGTSLLERFHQAGVSAAVLKELGIGYNGRYLVYPYVQEDGNCYTARCVYPDRPTDWFWYGDDALRAEPFQIFNVEDIQRCENGTLVLCEGEDNLLTLKQMGLPGVAVPDSQVFDSIDAQRFAFIRTLFIATANNGEAEMRARSLASRVGHKVRLLRWPMGVSRDYNLWQLAQDKGADFSTEVIAMARSSRAFSPFATPKREHERFFSRMQLQSGDDYTGLKTGLARLDEAVDGIHGINVIGGAPKVGKSCFMIQIATEMARRGVPVIYYDFENGRQKILQRTLVRLSRIAAKDLQSGRFDDAGNSRYQEACREFKRLLNWFRIVNDRQLTPEIMRRHIDFMRHETQRDFTVVVIDSLHKLPFRDLSERRSGIDAWLRQLESIRDQLQVSFLVISELSRGEQGSYRETPHLGVFKGSGDIEYSADNAFVLYPDWDQQSAMDGDRLNHLWLVASREHSPGLVAGYRLDYPYWGFTEVPADGVPAVSVQDR</sequence>
<proteinExistence type="predicted"/>
<dbReference type="PANTHER" id="PTHR30153:SF2">
    <property type="entry name" value="REPLICATIVE DNA HELICASE"/>
    <property type="match status" value="1"/>
</dbReference>
<dbReference type="PANTHER" id="PTHR30153">
    <property type="entry name" value="REPLICATIVE DNA HELICASE DNAB"/>
    <property type="match status" value="1"/>
</dbReference>
<evidence type="ECO:0000313" key="3">
    <source>
        <dbReference type="Proteomes" id="UP000830055"/>
    </source>
</evidence>
<reference evidence="2 3" key="1">
    <citation type="submission" date="2022-01" db="EMBL/GenBank/DDBJ databases">
        <title>Desulfofustis limnae sp. nov., a novel mesophilic sulfate-reducing bacterium isolated from marsh soil.</title>
        <authorList>
            <person name="Watanabe M."/>
            <person name="Takahashi A."/>
            <person name="Kojima H."/>
            <person name="Fukui M."/>
        </authorList>
    </citation>
    <scope>NUCLEOTIDE SEQUENCE [LARGE SCALE GENOMIC DNA]</scope>
    <source>
        <strain evidence="2 3">PPLL</strain>
    </source>
</reference>
<dbReference type="EMBL" id="AP025516">
    <property type="protein sequence ID" value="BDD87813.1"/>
    <property type="molecule type" value="Genomic_DNA"/>
</dbReference>
<accession>A0ABM7WA15</accession>
<dbReference type="Proteomes" id="UP000830055">
    <property type="component" value="Chromosome"/>
</dbReference>
<dbReference type="PROSITE" id="PS51199">
    <property type="entry name" value="SF4_HELICASE"/>
    <property type="match status" value="1"/>
</dbReference>
<protein>
    <recommendedName>
        <fullName evidence="1">SF4 helicase domain-containing protein</fullName>
    </recommendedName>
</protein>
<evidence type="ECO:0000259" key="1">
    <source>
        <dbReference type="PROSITE" id="PS51199"/>
    </source>
</evidence>
<keyword evidence="3" id="KW-1185">Reference proteome</keyword>
<gene>
    <name evidence="2" type="ORF">DPPLL_21780</name>
</gene>